<name>A0A2W2HFC1_9ACTN</name>
<protein>
    <submittedName>
        <fullName evidence="1">Uncharacterized protein</fullName>
    </submittedName>
</protein>
<sequence length="119" mass="12620">MLMQVPRFLPALRTRFLPEAAAVAALTTVLTTAGFGAADASSTGSAAARWCKPLEKTDTKVVITCAAENSIPYRVGAQWCSSGFNCDTVLGNWAGNGALSTAYHPGGKYFSRWCIIWAS</sequence>
<gene>
    <name evidence="1" type="ORF">C1I98_16435</name>
</gene>
<dbReference type="AlphaFoldDB" id="A0A2W2HFC1"/>
<organism evidence="1 2">
    <name type="scientific">Spongiactinospora gelatinilytica</name>
    <dbReference type="NCBI Taxonomy" id="2666298"/>
    <lineage>
        <taxon>Bacteria</taxon>
        <taxon>Bacillati</taxon>
        <taxon>Actinomycetota</taxon>
        <taxon>Actinomycetes</taxon>
        <taxon>Streptosporangiales</taxon>
        <taxon>Streptosporangiaceae</taxon>
        <taxon>Spongiactinospora</taxon>
    </lineage>
</organism>
<reference evidence="1 2" key="1">
    <citation type="submission" date="2018-01" db="EMBL/GenBank/DDBJ databases">
        <title>Draft genome sequence of Sphaerisporangium sp. 7K107.</title>
        <authorList>
            <person name="Sahin N."/>
            <person name="Saygin H."/>
            <person name="Ay H."/>
        </authorList>
    </citation>
    <scope>NUCLEOTIDE SEQUENCE [LARGE SCALE GENOMIC DNA]</scope>
    <source>
        <strain evidence="1 2">7K107</strain>
    </source>
</reference>
<evidence type="ECO:0000313" key="1">
    <source>
        <dbReference type="EMBL" id="PZG44887.1"/>
    </source>
</evidence>
<dbReference type="EMBL" id="POUA01000115">
    <property type="protein sequence ID" value="PZG44887.1"/>
    <property type="molecule type" value="Genomic_DNA"/>
</dbReference>
<accession>A0A2W2HFC1</accession>
<keyword evidence="2" id="KW-1185">Reference proteome</keyword>
<dbReference type="Proteomes" id="UP000248544">
    <property type="component" value="Unassembled WGS sequence"/>
</dbReference>
<evidence type="ECO:0000313" key="2">
    <source>
        <dbReference type="Proteomes" id="UP000248544"/>
    </source>
</evidence>
<proteinExistence type="predicted"/>
<comment type="caution">
    <text evidence="1">The sequence shown here is derived from an EMBL/GenBank/DDBJ whole genome shotgun (WGS) entry which is preliminary data.</text>
</comment>